<dbReference type="AlphaFoldDB" id="A0A414XSI0"/>
<dbReference type="CDD" id="cd03801">
    <property type="entry name" value="GT4_PimA-like"/>
    <property type="match status" value="1"/>
</dbReference>
<dbReference type="GO" id="GO:0016757">
    <property type="term" value="F:glycosyltransferase activity"/>
    <property type="evidence" value="ECO:0007669"/>
    <property type="project" value="InterPro"/>
</dbReference>
<dbReference type="InterPro" id="IPR001296">
    <property type="entry name" value="Glyco_trans_1"/>
</dbReference>
<feature type="domain" description="Glycosyl transferase family 1" evidence="1">
    <location>
        <begin position="178"/>
        <end position="340"/>
    </location>
</feature>
<sequence length="366" mass="41947">MNKQRILFVLHLPPPVHGAAMMGKYIHDSRIINEAFVCKYINLTSAKTLQDIGKGGVMKYIKYLMLLCKVALKVITFRPQLVYVTPTACGVAFYKDFLVVQLLKLMGRKVVVHYHNKGVVTRQDKKLDDWMYRRFFKGIKVILLADALYEDVKKYVKREQVLICENGIPGNAVDAKDITRENTTPRILFLSNLLIAKGVLVLLDALKMLDDKKLNFTCDFVGAETNEIDAQRFQEEVEMRNLQNKVAYLGKKYGEEKEDLYKKSDFFILPTLNECFPLVLLEAMQHALPCVASDVGGISSIIRHGENGYLVEMNNPTALANSIEKLLKDADLRKNMGENGWMRFKRDFTLEAFEKRMEFCLKKALK</sequence>
<dbReference type="EMBL" id="QRKB01000052">
    <property type="protein sequence ID" value="RHH76871.1"/>
    <property type="molecule type" value="Genomic_DNA"/>
</dbReference>
<dbReference type="Proteomes" id="UP000284548">
    <property type="component" value="Unassembled WGS sequence"/>
</dbReference>
<dbReference type="Pfam" id="PF00534">
    <property type="entry name" value="Glycos_transf_1"/>
    <property type="match status" value="1"/>
</dbReference>
<evidence type="ECO:0000313" key="3">
    <source>
        <dbReference type="Proteomes" id="UP000284548"/>
    </source>
</evidence>
<dbReference type="RefSeq" id="WP_118255691.1">
    <property type="nucleotide sequence ID" value="NZ_QRKB01000052.1"/>
</dbReference>
<dbReference type="SUPFAM" id="SSF53756">
    <property type="entry name" value="UDP-Glycosyltransferase/glycogen phosphorylase"/>
    <property type="match status" value="1"/>
</dbReference>
<reference evidence="2 3" key="1">
    <citation type="submission" date="2018-08" db="EMBL/GenBank/DDBJ databases">
        <title>A genome reference for cultivated species of the human gut microbiota.</title>
        <authorList>
            <person name="Zou Y."/>
            <person name="Xue W."/>
            <person name="Luo G."/>
        </authorList>
    </citation>
    <scope>NUCLEOTIDE SEQUENCE [LARGE SCALE GENOMIC DNA]</scope>
    <source>
        <strain evidence="2 3">AM16-54</strain>
    </source>
</reference>
<proteinExistence type="predicted"/>
<keyword evidence="2" id="KW-0808">Transferase</keyword>
<organism evidence="2 3">
    <name type="scientific">Segatella copri</name>
    <dbReference type="NCBI Taxonomy" id="165179"/>
    <lineage>
        <taxon>Bacteria</taxon>
        <taxon>Pseudomonadati</taxon>
        <taxon>Bacteroidota</taxon>
        <taxon>Bacteroidia</taxon>
        <taxon>Bacteroidales</taxon>
        <taxon>Prevotellaceae</taxon>
        <taxon>Segatella</taxon>
    </lineage>
</organism>
<protein>
    <submittedName>
        <fullName evidence="2">Glycosyltransferase family 1 protein</fullName>
    </submittedName>
</protein>
<gene>
    <name evidence="2" type="ORF">DW192_14260</name>
</gene>
<name>A0A414XSI0_9BACT</name>
<dbReference type="Gene3D" id="3.40.50.2000">
    <property type="entry name" value="Glycogen Phosphorylase B"/>
    <property type="match status" value="2"/>
</dbReference>
<accession>A0A414XSI0</accession>
<comment type="caution">
    <text evidence="2">The sequence shown here is derived from an EMBL/GenBank/DDBJ whole genome shotgun (WGS) entry which is preliminary data.</text>
</comment>
<evidence type="ECO:0000313" key="2">
    <source>
        <dbReference type="EMBL" id="RHH76871.1"/>
    </source>
</evidence>
<dbReference type="PANTHER" id="PTHR12526">
    <property type="entry name" value="GLYCOSYLTRANSFERASE"/>
    <property type="match status" value="1"/>
</dbReference>
<evidence type="ECO:0000259" key="1">
    <source>
        <dbReference type="Pfam" id="PF00534"/>
    </source>
</evidence>